<evidence type="ECO:0000256" key="7">
    <source>
        <dbReference type="ARBA" id="ARBA00023180"/>
    </source>
</evidence>
<dbReference type="Pfam" id="PF00052">
    <property type="entry name" value="Laminin_B"/>
    <property type="match status" value="1"/>
</dbReference>
<keyword evidence="7" id="KW-0325">Glycoprotein</keyword>
<dbReference type="Gene3D" id="2.60.120.200">
    <property type="match status" value="1"/>
</dbReference>
<dbReference type="InterPro" id="IPR000034">
    <property type="entry name" value="Laminin_IV"/>
</dbReference>
<sequence>MTLCYKFFNHAFKLFSSIPIKDSSSSTSTGSSSSQSSLLSEFDGEREASNSGQSTANRDIATVSLKLDKNINDIPPGSAAETQFKTSFVSTIARSLGIDPARVQILELLEGSVIVKFRLLPSENLADPLVHEIIQDLTTQLTDPQSGLLKSDIITLVNSENALGVTMTTPAPPAPAPMTIQALGYQRYGLFTFVRSVYSVTENTPKLVIPVLRLQGRDSTITLVVQLDLLRQTATYNQDYCLPAAAEDNPSTIFLRFEIGDAVKFIEAEIFDDAAKEGHFEYFTMKLTDPGTPGTALGTTPEVVVRIYDYGDGNELVRYTFPGKASKRGDLQKWGVVGNGKNVLRVDGNGIFSVDAVFGEDEYDEKCDRASPTGECAYACDVGGGLSLGTSPNTTPASENNVLRLNGDTDYVVSQTALNAFPNDAFSVSFWVRTTSKNPSACIVSYATISDTMRAIPFAICNPSNLELMINSRSSRDSVATFVNVSNGEWHFILVTWNTEDGRVFVYDNGMLAFDGGPYRVGESLDRSGMFIVGGLARSGPLDPCHSTVETNAIDGTSANPGVECAIERDSGFVGDIQHVHLWSRILSLTELRKELSWPLQVVSNGLVFGWNFDTIHLLKRGRFVNDISTKGQAEKHIGFLHCGATAASTSSFCLVNNFLPSISPAFPCGQVYSNIWHFAAPPELLVQLRKAYGGRLQYQMLAPSVNGSPRPRRGQLSLFDDAGSHISLALGTFPLPSATEWTSYAVVLREDFGWIKEPSGSPVSATDFQQILANAAALWIRGDLWGYDASGQGQEVVYLNNIVVHGR</sequence>
<dbReference type="PANTHER" id="PTHR19277">
    <property type="entry name" value="PENTRAXIN"/>
    <property type="match status" value="1"/>
</dbReference>
<reference evidence="11" key="1">
    <citation type="journal article" date="2010" name="Genome Biol.">
        <title>Genome sequence of the necrotrophic plant pathogen Pythium ultimum reveals original pathogenicity mechanisms and effector repertoire.</title>
        <authorList>
            <person name="Levesque C.A."/>
            <person name="Brouwer H."/>
            <person name="Cano L."/>
            <person name="Hamilton J.P."/>
            <person name="Holt C."/>
            <person name="Huitema E."/>
            <person name="Raffaele S."/>
            <person name="Robideau G.P."/>
            <person name="Thines M."/>
            <person name="Win J."/>
            <person name="Zerillo M.M."/>
            <person name="Beakes G.W."/>
            <person name="Boore J.L."/>
            <person name="Busam D."/>
            <person name="Dumas B."/>
            <person name="Ferriera S."/>
            <person name="Fuerstenberg S.I."/>
            <person name="Gachon C.M."/>
            <person name="Gaulin E."/>
            <person name="Govers F."/>
            <person name="Grenville-Briggs L."/>
            <person name="Horner N."/>
            <person name="Hostetler J."/>
            <person name="Jiang R.H."/>
            <person name="Johnson J."/>
            <person name="Krajaejun T."/>
            <person name="Lin H."/>
            <person name="Meijer H.J."/>
            <person name="Moore B."/>
            <person name="Morris P."/>
            <person name="Phuntmart V."/>
            <person name="Puiu D."/>
            <person name="Shetty J."/>
            <person name="Stajich J.E."/>
            <person name="Tripathy S."/>
            <person name="Wawra S."/>
            <person name="van West P."/>
            <person name="Whitty B.R."/>
            <person name="Coutinho P.M."/>
            <person name="Henrissat B."/>
            <person name="Martin F."/>
            <person name="Thomas P.D."/>
            <person name="Tyler B.M."/>
            <person name="De Vries R.P."/>
            <person name="Kamoun S."/>
            <person name="Yandell M."/>
            <person name="Tisserat N."/>
            <person name="Buell C.R."/>
        </authorList>
    </citation>
    <scope>NUCLEOTIDE SEQUENCE</scope>
    <source>
        <strain evidence="11">DAOM:BR144</strain>
    </source>
</reference>
<dbReference type="SUPFAM" id="SSF49899">
    <property type="entry name" value="Concanavalin A-like lectins/glucanases"/>
    <property type="match status" value="1"/>
</dbReference>
<keyword evidence="2" id="KW-0479">Metal-binding</keyword>
<keyword evidence="4" id="KW-0677">Repeat</keyword>
<dbReference type="STRING" id="431595.K3WAF2"/>
<dbReference type="GO" id="GO:0046872">
    <property type="term" value="F:metal ion binding"/>
    <property type="evidence" value="ECO:0007669"/>
    <property type="project" value="UniProtKB-KW"/>
</dbReference>
<evidence type="ECO:0000256" key="5">
    <source>
        <dbReference type="ARBA" id="ARBA00022837"/>
    </source>
</evidence>
<dbReference type="Gene3D" id="2.60.40.2030">
    <property type="match status" value="1"/>
</dbReference>
<evidence type="ECO:0000256" key="8">
    <source>
        <dbReference type="SAM" id="MobiDB-lite"/>
    </source>
</evidence>
<feature type="domain" description="Laminin IV type A" evidence="9">
    <location>
        <begin position="679"/>
        <end position="784"/>
    </location>
</feature>
<reference evidence="10" key="3">
    <citation type="submission" date="2015-02" db="UniProtKB">
        <authorList>
            <consortium name="EnsemblProtists"/>
        </authorList>
    </citation>
    <scope>IDENTIFICATION</scope>
    <source>
        <strain evidence="10">DAOM BR144</strain>
    </source>
</reference>
<evidence type="ECO:0000256" key="2">
    <source>
        <dbReference type="ARBA" id="ARBA00022723"/>
    </source>
</evidence>
<name>K3WAF2_GLOUD</name>
<dbReference type="InterPro" id="IPR013320">
    <property type="entry name" value="ConA-like_dom_sf"/>
</dbReference>
<dbReference type="AlphaFoldDB" id="K3WAF2"/>
<evidence type="ECO:0000256" key="3">
    <source>
        <dbReference type="ARBA" id="ARBA00022729"/>
    </source>
</evidence>
<evidence type="ECO:0000256" key="4">
    <source>
        <dbReference type="ARBA" id="ARBA00022737"/>
    </source>
</evidence>
<reference evidence="11" key="2">
    <citation type="submission" date="2010-04" db="EMBL/GenBank/DDBJ databases">
        <authorList>
            <person name="Buell R."/>
            <person name="Hamilton J."/>
            <person name="Hostetler J."/>
        </authorList>
    </citation>
    <scope>NUCLEOTIDE SEQUENCE [LARGE SCALE GENOMIC DNA]</scope>
    <source>
        <strain evidence="11">DAOM:BR144</strain>
    </source>
</reference>
<dbReference type="InterPro" id="IPR038081">
    <property type="entry name" value="CalX-like_sf"/>
</dbReference>
<dbReference type="eggNOG" id="ENOG502SFRG">
    <property type="taxonomic scope" value="Eukaryota"/>
</dbReference>
<evidence type="ECO:0000313" key="11">
    <source>
        <dbReference type="Proteomes" id="UP000019132"/>
    </source>
</evidence>
<comment type="cofactor">
    <cofactor evidence="1">
        <name>Ca(2+)</name>
        <dbReference type="ChEBI" id="CHEBI:29108"/>
    </cofactor>
</comment>
<accession>K3WAF2</accession>
<dbReference type="InterPro" id="IPR051360">
    <property type="entry name" value="Neuronal_Pentraxin_Related"/>
</dbReference>
<proteinExistence type="predicted"/>
<feature type="compositionally biased region" description="Low complexity" evidence="8">
    <location>
        <begin position="23"/>
        <end position="40"/>
    </location>
</feature>
<feature type="region of interest" description="Disordered" evidence="8">
    <location>
        <begin position="23"/>
        <end position="55"/>
    </location>
</feature>
<keyword evidence="11" id="KW-1185">Reference proteome</keyword>
<dbReference type="Pfam" id="PF13385">
    <property type="entry name" value="Laminin_G_3"/>
    <property type="match status" value="1"/>
</dbReference>
<evidence type="ECO:0000259" key="9">
    <source>
        <dbReference type="Pfam" id="PF00052"/>
    </source>
</evidence>
<protein>
    <recommendedName>
        <fullName evidence="9">Laminin IV type A domain-containing protein</fullName>
    </recommendedName>
</protein>
<dbReference type="InParanoid" id="K3WAF2"/>
<evidence type="ECO:0000256" key="1">
    <source>
        <dbReference type="ARBA" id="ARBA00001913"/>
    </source>
</evidence>
<evidence type="ECO:0000313" key="10">
    <source>
        <dbReference type="EnsemblProtists" id="PYU1_T001943"/>
    </source>
</evidence>
<dbReference type="EnsemblProtists" id="PYU1_T001943">
    <property type="protein sequence ID" value="PYU1_T001943"/>
    <property type="gene ID" value="PYU1_G001941"/>
</dbReference>
<organism evidence="10 11">
    <name type="scientific">Globisporangium ultimum (strain ATCC 200006 / CBS 805.95 / DAOM BR144)</name>
    <name type="common">Pythium ultimum</name>
    <dbReference type="NCBI Taxonomy" id="431595"/>
    <lineage>
        <taxon>Eukaryota</taxon>
        <taxon>Sar</taxon>
        <taxon>Stramenopiles</taxon>
        <taxon>Oomycota</taxon>
        <taxon>Peronosporomycetes</taxon>
        <taxon>Pythiales</taxon>
        <taxon>Pythiaceae</taxon>
        <taxon>Globisporangium</taxon>
    </lineage>
</organism>
<dbReference type="EMBL" id="GL376634">
    <property type="status" value="NOT_ANNOTATED_CDS"/>
    <property type="molecule type" value="Genomic_DNA"/>
</dbReference>
<dbReference type="SUPFAM" id="SSF141072">
    <property type="entry name" value="CalX-like"/>
    <property type="match status" value="1"/>
</dbReference>
<keyword evidence="3" id="KW-0732">Signal</keyword>
<dbReference type="VEuPathDB" id="FungiDB:PYU1_G001941"/>
<keyword evidence="5" id="KW-0106">Calcium</keyword>
<keyword evidence="6" id="KW-1015">Disulfide bond</keyword>
<dbReference type="Proteomes" id="UP000019132">
    <property type="component" value="Unassembled WGS sequence"/>
</dbReference>
<evidence type="ECO:0000256" key="6">
    <source>
        <dbReference type="ARBA" id="ARBA00023157"/>
    </source>
</evidence>
<dbReference type="PANTHER" id="PTHR19277:SF125">
    <property type="entry name" value="B6"/>
    <property type="match status" value="1"/>
</dbReference>
<dbReference type="HOGENOM" id="CLU_349009_0_0_1"/>